<protein>
    <recommendedName>
        <fullName evidence="2">chitin synthase</fullName>
        <ecNumber evidence="2">2.4.1.16</ecNumber>
    </recommendedName>
</protein>
<reference evidence="14 15" key="1">
    <citation type="submission" date="2017-12" db="EMBL/GenBank/DDBJ databases">
        <title>Genome sequence of the mycotoxigenic crop pathogen Fusarium proliferatum, strain ITEM 2341 from Date Palm.</title>
        <authorList>
            <person name="Almiman B.F."/>
            <person name="Shittu T.A."/>
            <person name="Muthumeenakshi S."/>
            <person name="Baroncelli R."/>
            <person name="Sreenivasaprasada S."/>
        </authorList>
    </citation>
    <scope>NUCLEOTIDE SEQUENCE [LARGE SCALE GENOMIC DNA]</scope>
    <source>
        <strain evidence="14 15">ITEM 2341</strain>
    </source>
</reference>
<evidence type="ECO:0000256" key="7">
    <source>
        <dbReference type="ARBA" id="ARBA00023136"/>
    </source>
</evidence>
<feature type="transmembrane region" description="Helical" evidence="11">
    <location>
        <begin position="80"/>
        <end position="101"/>
    </location>
</feature>
<evidence type="ECO:0000313" key="14">
    <source>
        <dbReference type="EMBL" id="RBA12493.1"/>
    </source>
</evidence>
<dbReference type="InterPro" id="IPR013616">
    <property type="entry name" value="Chitin_synth_N"/>
</dbReference>
<evidence type="ECO:0000256" key="1">
    <source>
        <dbReference type="ARBA" id="ARBA00004651"/>
    </source>
</evidence>
<dbReference type="Proteomes" id="UP000251714">
    <property type="component" value="Unassembled WGS sequence"/>
</dbReference>
<feature type="transmembrane region" description="Helical" evidence="11">
    <location>
        <begin position="48"/>
        <end position="68"/>
    </location>
</feature>
<evidence type="ECO:0000256" key="4">
    <source>
        <dbReference type="ARBA" id="ARBA00022676"/>
    </source>
</evidence>
<evidence type="ECO:0000256" key="8">
    <source>
        <dbReference type="ARBA" id="ARBA00023180"/>
    </source>
</evidence>
<comment type="subcellular location">
    <subcellularLocation>
        <location evidence="1">Cell membrane</location>
        <topology evidence="1">Multi-pass membrane protein</topology>
    </subcellularLocation>
</comment>
<evidence type="ECO:0000256" key="3">
    <source>
        <dbReference type="ARBA" id="ARBA00022475"/>
    </source>
</evidence>
<dbReference type="AlphaFoldDB" id="A0A365MVC0"/>
<keyword evidence="4" id="KW-0328">Glycosyltransferase</keyword>
<dbReference type="GO" id="GO:0004100">
    <property type="term" value="F:chitin synthase activity"/>
    <property type="evidence" value="ECO:0007669"/>
    <property type="project" value="UniProtKB-EC"/>
</dbReference>
<keyword evidence="5 11" id="KW-0812">Transmembrane</keyword>
<gene>
    <name evidence="14" type="ORF">FPRO05_03943</name>
</gene>
<feature type="domain" description="Chitin synthase N-terminal" evidence="12">
    <location>
        <begin position="803"/>
        <end position="867"/>
    </location>
</feature>
<evidence type="ECO:0000256" key="10">
    <source>
        <dbReference type="SAM" id="MobiDB-lite"/>
    </source>
</evidence>
<keyword evidence="9" id="KW-0175">Coiled coil</keyword>
<dbReference type="Pfam" id="PF08407">
    <property type="entry name" value="Chitin_synth_1N"/>
    <property type="match status" value="1"/>
</dbReference>
<feature type="coiled-coil region" evidence="9">
    <location>
        <begin position="353"/>
        <end position="380"/>
    </location>
</feature>
<dbReference type="EMBL" id="PKMI01000039">
    <property type="protein sequence ID" value="RBA12493.1"/>
    <property type="molecule type" value="Genomic_DNA"/>
</dbReference>
<dbReference type="Pfam" id="PF04479">
    <property type="entry name" value="RTA1"/>
    <property type="match status" value="1"/>
</dbReference>
<evidence type="ECO:0000256" key="2">
    <source>
        <dbReference type="ARBA" id="ARBA00012543"/>
    </source>
</evidence>
<dbReference type="InterPro" id="IPR031348">
    <property type="entry name" value="PigL_N"/>
</dbReference>
<keyword evidence="7 11" id="KW-0472">Membrane</keyword>
<feature type="transmembrane region" description="Helical" evidence="11">
    <location>
        <begin position="151"/>
        <end position="177"/>
    </location>
</feature>
<keyword evidence="8" id="KW-0325">Glycoprotein</keyword>
<dbReference type="GO" id="GO:0005886">
    <property type="term" value="C:plasma membrane"/>
    <property type="evidence" value="ECO:0007669"/>
    <property type="project" value="UniProtKB-SubCell"/>
</dbReference>
<dbReference type="InterPro" id="IPR007568">
    <property type="entry name" value="RTA1"/>
</dbReference>
<keyword evidence="4" id="KW-0808">Transferase</keyword>
<feature type="transmembrane region" description="Helical" evidence="11">
    <location>
        <begin position="12"/>
        <end position="36"/>
    </location>
</feature>
<feature type="transmembrane region" description="Helical" evidence="11">
    <location>
        <begin position="198"/>
        <end position="216"/>
    </location>
</feature>
<feature type="transmembrane region" description="Helical" evidence="11">
    <location>
        <begin position="236"/>
        <end position="255"/>
    </location>
</feature>
<evidence type="ECO:0000259" key="13">
    <source>
        <dbReference type="Pfam" id="PF17111"/>
    </source>
</evidence>
<dbReference type="Pfam" id="PF17111">
    <property type="entry name" value="PigL_N"/>
    <property type="match status" value="1"/>
</dbReference>
<feature type="region of interest" description="Disordered" evidence="10">
    <location>
        <begin position="583"/>
        <end position="664"/>
    </location>
</feature>
<dbReference type="PANTHER" id="PTHR31465:SF27">
    <property type="entry name" value="DOMAIN PROTEIN, PUTATIVE (AFU_ORTHOLOGUE AFUA_3G01030)-RELATED"/>
    <property type="match status" value="1"/>
</dbReference>
<evidence type="ECO:0000313" key="15">
    <source>
        <dbReference type="Proteomes" id="UP000251714"/>
    </source>
</evidence>
<evidence type="ECO:0000256" key="5">
    <source>
        <dbReference type="ARBA" id="ARBA00022692"/>
    </source>
</evidence>
<organism evidence="14 15">
    <name type="scientific">Gibberella intermedia</name>
    <name type="common">Bulb rot disease fungus</name>
    <name type="synonym">Fusarium proliferatum</name>
    <dbReference type="NCBI Taxonomy" id="948311"/>
    <lineage>
        <taxon>Eukaryota</taxon>
        <taxon>Fungi</taxon>
        <taxon>Dikarya</taxon>
        <taxon>Ascomycota</taxon>
        <taxon>Pezizomycotina</taxon>
        <taxon>Sordariomycetes</taxon>
        <taxon>Hypocreomycetidae</taxon>
        <taxon>Hypocreales</taxon>
        <taxon>Nectriaceae</taxon>
        <taxon>Fusarium</taxon>
        <taxon>Fusarium fujikuroi species complex</taxon>
    </lineage>
</organism>
<dbReference type="EC" id="2.4.1.16" evidence="2"/>
<proteinExistence type="predicted"/>
<feature type="region of interest" description="Disordered" evidence="10">
    <location>
        <begin position="736"/>
        <end position="756"/>
    </location>
</feature>
<dbReference type="PANTHER" id="PTHR31465">
    <property type="entry name" value="PROTEIN RTA1-RELATED"/>
    <property type="match status" value="1"/>
</dbReference>
<keyword evidence="6 11" id="KW-1133">Transmembrane helix</keyword>
<accession>A0A365MVC0</accession>
<name>A0A365MVC0_GIBIN</name>
<evidence type="ECO:0000256" key="6">
    <source>
        <dbReference type="ARBA" id="ARBA00022989"/>
    </source>
</evidence>
<feature type="compositionally biased region" description="Low complexity" evidence="10">
    <location>
        <begin position="633"/>
        <end position="642"/>
    </location>
</feature>
<sequence length="990" mass="111567">MPELKKYLGKVYLWQYVPSLVGSIIFTLLFAIATAAVGYKMHKSKTRFCLPFFLGGVCEVLGYFFRALCYNATDSLPLNIMQALFLLLPPVFFAATLYMVYSRLVRAIGGESCSFISVRWTTRLFVLGDFLTFNIQGNGGGLLANEDLVHIGNIIVITGLIAQILLFLAFVGCCVVFHRRFRVHLRHTSMPVSIRWEAYLNMLYFTSALILVRNIFRVVEFAMDKEGYLQQKEWPTFVFDSVLMLLVMVAFYMRYPGNLQPHSRDSAIELVPKDESRFGFQVSASHRQAYFFWFILAIEYLVLPDDLASNPETNTWLLQLLQMDPLSIISGCAGLITAIGSLSTSINTFVRSCREARSDLDRVSRELHSLQTVLELIEEDAKDDTKPFPITIQHHVSGIVTNCGSVVLEVETCIKKYGDGRIKSKAAWAINGQGDMEKLRSSLEAHKSALELALDMISLSLTKDIKTDTTEIRNDTAAIKDDTALILQEIAQLQARLPDTAAAPNDYILQRFLEDMATYTETALDAEVDLCDRTSCRSLPIPDEHSQNSPVHVQHHLPIVAAEDPSTYEASLLAFRKKVQHLSSPRPHNYGRVQPSRPEKDVPQRPKGPGPVSSYSEVFYKKEVAPANDPRVSRSSALASSSRNEEMQHQITPSPVGVHQDDSHKQSALSDFALLDDFDPLWRERYGEYLHDKAFSNDAVRENQEFVISLLKEVKAETPYYPQQNYRPPPIAYVRAESDQGQPPPSIRAPQHTNPLNAASLGSPQQLMPHIVPTDGPIPREEEDTATSLPRAKYLSRQGEYHIQRFRGNVVFDLPVPDWILTCHSTPPDRNESTYRRISFITCPPEEFADQNYTLRPELFTRPRQTQFILVVQVDPNDTDFILRWNLIHDSIAYAQQQSNGFWKRVIVHLHLAYGTTWGARSSDHPLDVLESIGAKQIMNTRIARIDSQPFGEPIGEDTSAISGHRVHAIMSENAYAIIGAIDTSHGHAP</sequence>
<keyword evidence="3" id="KW-1003">Cell membrane</keyword>
<feature type="transmembrane region" description="Helical" evidence="11">
    <location>
        <begin position="328"/>
        <end position="350"/>
    </location>
</feature>
<evidence type="ECO:0000259" key="12">
    <source>
        <dbReference type="Pfam" id="PF08407"/>
    </source>
</evidence>
<feature type="domain" description="Azaphilone pigments biosynthesis cluster protein L N-terminal" evidence="13">
    <location>
        <begin position="323"/>
        <end position="483"/>
    </location>
</feature>
<comment type="caution">
    <text evidence="14">The sequence shown here is derived from an EMBL/GenBank/DDBJ whole genome shotgun (WGS) entry which is preliminary data.</text>
</comment>
<evidence type="ECO:0000256" key="9">
    <source>
        <dbReference type="SAM" id="Coils"/>
    </source>
</evidence>
<evidence type="ECO:0000256" key="11">
    <source>
        <dbReference type="SAM" id="Phobius"/>
    </source>
</evidence>